<dbReference type="GO" id="GO:0015627">
    <property type="term" value="C:type II protein secretion system complex"/>
    <property type="evidence" value="ECO:0007669"/>
    <property type="project" value="InterPro"/>
</dbReference>
<dbReference type="OrthoDB" id="5296638at2"/>
<reference evidence="3 4" key="1">
    <citation type="journal article" date="2014" name="ISME J.">
        <title>Ecophysiology of Thioploca ingrica as revealed by the complete genome sequence supplemented with proteomic evidence.</title>
        <authorList>
            <person name="Kojima H."/>
            <person name="Ogura Y."/>
            <person name="Yamamoto N."/>
            <person name="Togashi T."/>
            <person name="Mori H."/>
            <person name="Watanabe T."/>
            <person name="Nemoto F."/>
            <person name="Kurokawa K."/>
            <person name="Hayashi T."/>
            <person name="Fukui M."/>
        </authorList>
    </citation>
    <scope>NUCLEOTIDE SEQUENCE [LARGE SCALE GENOMIC DNA]</scope>
</reference>
<keyword evidence="1" id="KW-0488">Methylation</keyword>
<dbReference type="Gene3D" id="3.30.700.10">
    <property type="entry name" value="Glycoprotein, Type 4 Pilin"/>
    <property type="match status" value="1"/>
</dbReference>
<dbReference type="PANTHER" id="PTHR30093:SF47">
    <property type="entry name" value="TYPE IV PILUS NON-CORE MINOR PILIN PILE"/>
    <property type="match status" value="1"/>
</dbReference>
<dbReference type="InterPro" id="IPR000983">
    <property type="entry name" value="Bac_GSPG_pilin"/>
</dbReference>
<keyword evidence="2" id="KW-1133">Transmembrane helix</keyword>
<dbReference type="InterPro" id="IPR045584">
    <property type="entry name" value="Pilin-like"/>
</dbReference>
<proteinExistence type="predicted"/>
<evidence type="ECO:0000256" key="1">
    <source>
        <dbReference type="ARBA" id="ARBA00022481"/>
    </source>
</evidence>
<keyword evidence="2" id="KW-0812">Transmembrane</keyword>
<dbReference type="HOGENOM" id="CLU_091705_6_0_6"/>
<keyword evidence="4" id="KW-1185">Reference proteome</keyword>
<dbReference type="SUPFAM" id="SSF54523">
    <property type="entry name" value="Pili subunits"/>
    <property type="match status" value="1"/>
</dbReference>
<sequence>MIVNLKKSSAGFSLLELMVVVMIIAILVAVAYPMYQNQVIRSRRADAKSALAQLAQLQETYYIDHQSHYATTFTNPNLTGLTDPNRKGLNELKLENDRILSEGGYYQITLSGPSDGSQFTLTAVPTEKEWGELHDSSCTPLTITSVGEKSPDECW</sequence>
<organism evidence="3 4">
    <name type="scientific">Thioploca ingrica</name>
    <dbReference type="NCBI Taxonomy" id="40754"/>
    <lineage>
        <taxon>Bacteria</taxon>
        <taxon>Pseudomonadati</taxon>
        <taxon>Pseudomonadota</taxon>
        <taxon>Gammaproteobacteria</taxon>
        <taxon>Thiotrichales</taxon>
        <taxon>Thiotrichaceae</taxon>
        <taxon>Thioploca</taxon>
    </lineage>
</organism>
<evidence type="ECO:0000313" key="4">
    <source>
        <dbReference type="Proteomes" id="UP000031623"/>
    </source>
</evidence>
<keyword evidence="2" id="KW-0472">Membrane</keyword>
<protein>
    <submittedName>
        <fullName evidence="3">Prepilin-type N-terminal cleavage/methylation domain-containing protein</fullName>
    </submittedName>
</protein>
<dbReference type="Pfam" id="PF07963">
    <property type="entry name" value="N_methyl"/>
    <property type="match status" value="1"/>
</dbReference>
<dbReference type="Proteomes" id="UP000031623">
    <property type="component" value="Chromosome"/>
</dbReference>
<dbReference type="PANTHER" id="PTHR30093">
    <property type="entry name" value="GENERAL SECRETION PATHWAY PROTEIN G"/>
    <property type="match status" value="1"/>
</dbReference>
<dbReference type="GO" id="GO:0015628">
    <property type="term" value="P:protein secretion by the type II secretion system"/>
    <property type="evidence" value="ECO:0007669"/>
    <property type="project" value="InterPro"/>
</dbReference>
<accession>A0A090AH05</accession>
<dbReference type="EMBL" id="AP014633">
    <property type="protein sequence ID" value="BAP57568.1"/>
    <property type="molecule type" value="Genomic_DNA"/>
</dbReference>
<dbReference type="GO" id="GO:0043683">
    <property type="term" value="P:type IV pilus assembly"/>
    <property type="evidence" value="ECO:0007669"/>
    <property type="project" value="InterPro"/>
</dbReference>
<dbReference type="InterPro" id="IPR031982">
    <property type="entry name" value="PilE-like"/>
</dbReference>
<dbReference type="InterPro" id="IPR012902">
    <property type="entry name" value="N_methyl_site"/>
</dbReference>
<evidence type="ECO:0000313" key="3">
    <source>
        <dbReference type="EMBL" id="BAP57568.1"/>
    </source>
</evidence>
<evidence type="ECO:0000256" key="2">
    <source>
        <dbReference type="SAM" id="Phobius"/>
    </source>
</evidence>
<dbReference type="STRING" id="40754.THII_3271"/>
<dbReference type="AlphaFoldDB" id="A0A090AH05"/>
<name>A0A090AH05_9GAMM</name>
<dbReference type="KEGG" id="tig:THII_3271"/>
<dbReference type="PRINTS" id="PR00813">
    <property type="entry name" value="BCTERIALGSPG"/>
</dbReference>
<dbReference type="PROSITE" id="PS00409">
    <property type="entry name" value="PROKAR_NTER_METHYL"/>
    <property type="match status" value="1"/>
</dbReference>
<dbReference type="NCBIfam" id="TIGR02532">
    <property type="entry name" value="IV_pilin_GFxxxE"/>
    <property type="match status" value="1"/>
</dbReference>
<gene>
    <name evidence="3" type="ORF">THII_3271</name>
</gene>
<dbReference type="Pfam" id="PF16732">
    <property type="entry name" value="ComP_DUS"/>
    <property type="match status" value="1"/>
</dbReference>
<feature type="transmembrane region" description="Helical" evidence="2">
    <location>
        <begin position="12"/>
        <end position="35"/>
    </location>
</feature>